<evidence type="ECO:0000313" key="2">
    <source>
        <dbReference type="Proteomes" id="UP000684084"/>
    </source>
</evidence>
<comment type="caution">
    <text evidence="1">The sequence shown here is derived from an EMBL/GenBank/DDBJ whole genome shotgun (WGS) entry which is preliminary data.</text>
</comment>
<dbReference type="AlphaFoldDB" id="A0A916DZB0"/>
<evidence type="ECO:0000313" key="1">
    <source>
        <dbReference type="EMBL" id="CAB5302654.1"/>
    </source>
</evidence>
<protein>
    <submittedName>
        <fullName evidence="1">Uncharacterized protein</fullName>
    </submittedName>
</protein>
<name>A0A916DZB0_9GLOM</name>
<dbReference type="EMBL" id="CAGKOT010000001">
    <property type="protein sequence ID" value="CAB5302654.1"/>
    <property type="molecule type" value="Genomic_DNA"/>
</dbReference>
<gene>
    <name evidence="1" type="ORF">CHRIB12_LOCUS975</name>
</gene>
<dbReference type="Proteomes" id="UP000684084">
    <property type="component" value="Unassembled WGS sequence"/>
</dbReference>
<sequence>MFLPNVTGNITGKRPFGRPSPITRYPYNQNLDDKREITHLYLITCGDCVRTTGRVDITKKNFFYITSFLLNLSSRYLQRPRPSHDFKIHSLNQTIIMYN</sequence>
<reference evidence="1" key="1">
    <citation type="submission" date="2020-05" db="EMBL/GenBank/DDBJ databases">
        <authorList>
            <person name="Rincon C."/>
            <person name="Sanders R I."/>
            <person name="Robbins C."/>
            <person name="Chaturvedi A."/>
        </authorList>
    </citation>
    <scope>NUCLEOTIDE SEQUENCE</scope>
    <source>
        <strain evidence="1">CHB12</strain>
    </source>
</reference>
<accession>A0A916DZB0</accession>
<organism evidence="1 2">
    <name type="scientific">Rhizophagus irregularis</name>
    <dbReference type="NCBI Taxonomy" id="588596"/>
    <lineage>
        <taxon>Eukaryota</taxon>
        <taxon>Fungi</taxon>
        <taxon>Fungi incertae sedis</taxon>
        <taxon>Mucoromycota</taxon>
        <taxon>Glomeromycotina</taxon>
        <taxon>Glomeromycetes</taxon>
        <taxon>Glomerales</taxon>
        <taxon>Glomeraceae</taxon>
        <taxon>Rhizophagus</taxon>
    </lineage>
</organism>
<proteinExistence type="predicted"/>
<dbReference type="OrthoDB" id="10268828at2759"/>